<reference evidence="1" key="1">
    <citation type="journal article" date="2015" name="Nature">
        <title>Complex archaea that bridge the gap between prokaryotes and eukaryotes.</title>
        <authorList>
            <person name="Spang A."/>
            <person name="Saw J.H."/>
            <person name="Jorgensen S.L."/>
            <person name="Zaremba-Niedzwiedzka K."/>
            <person name="Martijn J."/>
            <person name="Lind A.E."/>
            <person name="van Eijk R."/>
            <person name="Schleper C."/>
            <person name="Guy L."/>
            <person name="Ettema T.J."/>
        </authorList>
    </citation>
    <scope>NUCLEOTIDE SEQUENCE</scope>
</reference>
<gene>
    <name evidence="1" type="ORF">LCGC14_1991070</name>
</gene>
<sequence length="76" mass="8393">MGQNTAGMKKAILQTRLLGQEADLLCKSDFLGKATILEARHVADSTHEPPPGYRMRWSGLGVLVFIAEEDETLDCF</sequence>
<organism evidence="1">
    <name type="scientific">marine sediment metagenome</name>
    <dbReference type="NCBI Taxonomy" id="412755"/>
    <lineage>
        <taxon>unclassified sequences</taxon>
        <taxon>metagenomes</taxon>
        <taxon>ecological metagenomes</taxon>
    </lineage>
</organism>
<evidence type="ECO:0000313" key="1">
    <source>
        <dbReference type="EMBL" id="KKL81805.1"/>
    </source>
</evidence>
<dbReference type="EMBL" id="LAZR01022459">
    <property type="protein sequence ID" value="KKL81805.1"/>
    <property type="molecule type" value="Genomic_DNA"/>
</dbReference>
<accession>A0A0F9HJF3</accession>
<dbReference type="AlphaFoldDB" id="A0A0F9HJF3"/>
<name>A0A0F9HJF3_9ZZZZ</name>
<protein>
    <submittedName>
        <fullName evidence="1">Uncharacterized protein</fullName>
    </submittedName>
</protein>
<proteinExistence type="predicted"/>
<comment type="caution">
    <text evidence="1">The sequence shown here is derived from an EMBL/GenBank/DDBJ whole genome shotgun (WGS) entry which is preliminary data.</text>
</comment>